<gene>
    <name evidence="6" type="ORF">GRQ65_04080</name>
</gene>
<dbReference type="Proteomes" id="UP000473325">
    <property type="component" value="Unassembled WGS sequence"/>
</dbReference>
<keyword evidence="4 6" id="KW-0808">Transferase</keyword>
<evidence type="ECO:0000313" key="7">
    <source>
        <dbReference type="Proteomes" id="UP000473325"/>
    </source>
</evidence>
<dbReference type="InterPro" id="IPR029044">
    <property type="entry name" value="Nucleotide-diphossugar_trans"/>
</dbReference>
<dbReference type="Gene3D" id="3.90.550.10">
    <property type="entry name" value="Spore Coat Polysaccharide Biosynthesis Protein SpsA, Chain A"/>
    <property type="match status" value="1"/>
</dbReference>
<reference evidence="6 7" key="1">
    <citation type="submission" date="2019-12" db="EMBL/GenBank/DDBJ databases">
        <authorList>
            <person name="Kun Z."/>
        </authorList>
    </citation>
    <scope>NUCLEOTIDE SEQUENCE [LARGE SCALE GENOMIC DNA]</scope>
    <source>
        <strain evidence="6 7">YIM 123512</strain>
    </source>
</reference>
<proteinExistence type="inferred from homology"/>
<dbReference type="PANTHER" id="PTHR43179:SF12">
    <property type="entry name" value="GALACTOFURANOSYLTRANSFERASE GLFT2"/>
    <property type="match status" value="1"/>
</dbReference>
<evidence type="ECO:0000256" key="1">
    <source>
        <dbReference type="ARBA" id="ARBA00004776"/>
    </source>
</evidence>
<evidence type="ECO:0000313" key="6">
    <source>
        <dbReference type="EMBL" id="MXG88725.1"/>
    </source>
</evidence>
<evidence type="ECO:0000259" key="5">
    <source>
        <dbReference type="Pfam" id="PF00535"/>
    </source>
</evidence>
<evidence type="ECO:0000256" key="4">
    <source>
        <dbReference type="ARBA" id="ARBA00022679"/>
    </source>
</evidence>
<name>A0A6L7EWW9_9ACTN</name>
<dbReference type="AlphaFoldDB" id="A0A6L7EWW9"/>
<comment type="caution">
    <text evidence="6">The sequence shown here is derived from an EMBL/GenBank/DDBJ whole genome shotgun (WGS) entry which is preliminary data.</text>
</comment>
<dbReference type="RefSeq" id="WP_160875415.1">
    <property type="nucleotide sequence ID" value="NZ_WUEK01000002.1"/>
</dbReference>
<accession>A0A6L7EWW9</accession>
<evidence type="ECO:0000256" key="2">
    <source>
        <dbReference type="ARBA" id="ARBA00006739"/>
    </source>
</evidence>
<dbReference type="Pfam" id="PF00535">
    <property type="entry name" value="Glycos_transf_2"/>
    <property type="match status" value="1"/>
</dbReference>
<dbReference type="PANTHER" id="PTHR43179">
    <property type="entry name" value="RHAMNOSYLTRANSFERASE WBBL"/>
    <property type="match status" value="1"/>
</dbReference>
<dbReference type="SUPFAM" id="SSF53448">
    <property type="entry name" value="Nucleotide-diphospho-sugar transferases"/>
    <property type="match status" value="1"/>
</dbReference>
<keyword evidence="7" id="KW-1185">Reference proteome</keyword>
<comment type="pathway">
    <text evidence="1">Cell wall biogenesis; cell wall polysaccharide biosynthesis.</text>
</comment>
<dbReference type="EMBL" id="WUEK01000002">
    <property type="protein sequence ID" value="MXG88725.1"/>
    <property type="molecule type" value="Genomic_DNA"/>
</dbReference>
<organism evidence="6 7">
    <name type="scientific">Nocardioides flavescens</name>
    <dbReference type="NCBI Taxonomy" id="2691959"/>
    <lineage>
        <taxon>Bacteria</taxon>
        <taxon>Bacillati</taxon>
        <taxon>Actinomycetota</taxon>
        <taxon>Actinomycetes</taxon>
        <taxon>Propionibacteriales</taxon>
        <taxon>Nocardioidaceae</taxon>
        <taxon>Nocardioides</taxon>
    </lineage>
</organism>
<comment type="similarity">
    <text evidence="2">Belongs to the glycosyltransferase 2 family.</text>
</comment>
<feature type="domain" description="Glycosyltransferase 2-like" evidence="5">
    <location>
        <begin position="22"/>
        <end position="190"/>
    </location>
</feature>
<dbReference type="GO" id="GO:0016757">
    <property type="term" value="F:glycosyltransferase activity"/>
    <property type="evidence" value="ECO:0007669"/>
    <property type="project" value="UniProtKB-KW"/>
</dbReference>
<protein>
    <submittedName>
        <fullName evidence="6">Glycosyltransferase</fullName>
    </submittedName>
</protein>
<keyword evidence="3" id="KW-0328">Glycosyltransferase</keyword>
<sequence length="334" mass="35928">MSDPALPPDPGPRDPQDDLRASVVVCAHTMDRWDDIVAGAAALARQTRPPLEVVLVIDHNPALLDRARAELPAVLPGIRVLDNPRTGGASGARNTGIAEARGSVVAFVDDDARPEDDWLERLLAAYDDPRVMAVGGVARPVWPQARPAHLPPELDWLVGCTYLGQPTVRSDVRNLWGCNMSVRASAFEQVGDFLEEVGRVGLIPLGNEETELCIRIGQRIPGARVVFEPTAVVHHRVTEARCEWSYLVSRSHAEGISKAAISRVVGAGDATSDERGYATRVLPRGVLRELGRGNVRGAAGIVTCLFVTAWWYARGRLGHVSAIGSSASSSRARA</sequence>
<dbReference type="InterPro" id="IPR001173">
    <property type="entry name" value="Glyco_trans_2-like"/>
</dbReference>
<evidence type="ECO:0000256" key="3">
    <source>
        <dbReference type="ARBA" id="ARBA00022676"/>
    </source>
</evidence>